<dbReference type="Proteomes" id="UP001153365">
    <property type="component" value="Unassembled WGS sequence"/>
</dbReference>
<proteinExistence type="predicted"/>
<name>A0AAV0B1P3_PHAPC</name>
<organism evidence="2 3">
    <name type="scientific">Phakopsora pachyrhizi</name>
    <name type="common">Asian soybean rust disease fungus</name>
    <dbReference type="NCBI Taxonomy" id="170000"/>
    <lineage>
        <taxon>Eukaryota</taxon>
        <taxon>Fungi</taxon>
        <taxon>Dikarya</taxon>
        <taxon>Basidiomycota</taxon>
        <taxon>Pucciniomycotina</taxon>
        <taxon>Pucciniomycetes</taxon>
        <taxon>Pucciniales</taxon>
        <taxon>Phakopsoraceae</taxon>
        <taxon>Phakopsora</taxon>
    </lineage>
</organism>
<reference evidence="2" key="1">
    <citation type="submission" date="2022-06" db="EMBL/GenBank/DDBJ databases">
        <authorList>
            <consortium name="SYNGENTA / RWTH Aachen University"/>
        </authorList>
    </citation>
    <scope>NUCLEOTIDE SEQUENCE</scope>
</reference>
<feature type="region of interest" description="Disordered" evidence="1">
    <location>
        <begin position="169"/>
        <end position="235"/>
    </location>
</feature>
<evidence type="ECO:0000256" key="1">
    <source>
        <dbReference type="SAM" id="MobiDB-lite"/>
    </source>
</evidence>
<dbReference type="AlphaFoldDB" id="A0AAV0B1P3"/>
<feature type="compositionally biased region" description="Basic and acidic residues" evidence="1">
    <location>
        <begin position="565"/>
        <end position="583"/>
    </location>
</feature>
<gene>
    <name evidence="2" type="ORF">PPACK8108_LOCUS12068</name>
</gene>
<sequence length="602" mass="70359">MILSNSCILPSLIHPRLEELPGLTADSTWSWLVHSLGWHEPALSEPSRKIVRRMFDSIPPRLRNHLIRPDILPHHHFNPDQIDPNLLAVRRHYAATFALRKAPIRNVHKLFRDPKKNKVERYPDEHGLWVPESELQWLRSRIGMKGEADGKKIDFPVSLRWSLRKSTAKTSTQSNNILSNSRHSSLNKGDEREKKNEKVEENKENIAADQASSESAGKVNENVKTDENRVNSDDDDSVMIGQVKLMVLDERNEFWPVGFNTRSRGDEACIIFNNRQPRLGVDIPDWVGQIGITWIETGKYGPNNRVLFQKTSSDDLIGILLWPKFPDNPNKHPTPRIPVYKKDIIEVVDGDRLLIFLGPKRGIDDVVVEVEISSFWASKWDKWKIYAHRRYIYPNPCERYPHCVRRPILSPKDLLDPEILEDKITPKSEYNSRQEEEEEEEEISLNVEIEAKKDSSVMRYYTVEEPIEEEEILKRKRGHYREEDDDGFDEDGFKIEFIDILEEERKEEKEDVEENFYELRNKKKVVRCKGKRRKIDEEDKVTRNVSTSSKILCKDSNSSKSQSNSDRDCSSKKRRKDLDLDDNLKEVNVKDNEKVKAKRRKK</sequence>
<comment type="caution">
    <text evidence="2">The sequence shown here is derived from an EMBL/GenBank/DDBJ whole genome shotgun (WGS) entry which is preliminary data.</text>
</comment>
<accession>A0AAV0B1P3</accession>
<keyword evidence="3" id="KW-1185">Reference proteome</keyword>
<feature type="compositionally biased region" description="Low complexity" evidence="1">
    <location>
        <begin position="554"/>
        <end position="564"/>
    </location>
</feature>
<feature type="compositionally biased region" description="Polar residues" evidence="1">
    <location>
        <begin position="169"/>
        <end position="187"/>
    </location>
</feature>
<feature type="compositionally biased region" description="Basic and acidic residues" evidence="1">
    <location>
        <begin position="221"/>
        <end position="232"/>
    </location>
</feature>
<evidence type="ECO:0000313" key="2">
    <source>
        <dbReference type="EMBL" id="CAH7676950.1"/>
    </source>
</evidence>
<protein>
    <submittedName>
        <fullName evidence="2">Expressed protein</fullName>
    </submittedName>
</protein>
<feature type="compositionally biased region" description="Basic and acidic residues" evidence="1">
    <location>
        <begin position="188"/>
        <end position="206"/>
    </location>
</feature>
<dbReference type="EMBL" id="CALTRL010002855">
    <property type="protein sequence ID" value="CAH7676950.1"/>
    <property type="molecule type" value="Genomic_DNA"/>
</dbReference>
<evidence type="ECO:0000313" key="3">
    <source>
        <dbReference type="Proteomes" id="UP001153365"/>
    </source>
</evidence>
<feature type="region of interest" description="Disordered" evidence="1">
    <location>
        <begin position="538"/>
        <end position="583"/>
    </location>
</feature>